<feature type="chain" id="PRO_5017228501" evidence="1">
    <location>
        <begin position="24"/>
        <end position="158"/>
    </location>
</feature>
<dbReference type="RefSeq" id="WP_120702578.1">
    <property type="nucleotide sequence ID" value="NZ_CP032694.1"/>
</dbReference>
<dbReference type="KEGG" id="rjg:CCGE525_00515"/>
<proteinExistence type="predicted"/>
<dbReference type="OrthoDB" id="8379025at2"/>
<evidence type="ECO:0000313" key="2">
    <source>
        <dbReference type="EMBL" id="AYG57476.1"/>
    </source>
</evidence>
<gene>
    <name evidence="2" type="ORF">CCGE525_00515</name>
</gene>
<keyword evidence="1" id="KW-0732">Signal</keyword>
<reference evidence="2 3" key="1">
    <citation type="submission" date="2018-10" db="EMBL/GenBank/DDBJ databases">
        <title>Rhizobium etli, R. leguminosarum and a new Rhizobium genospecies from Phaseolus dumosus.</title>
        <authorList>
            <person name="Ramirez-Puebla S.T."/>
            <person name="Rogel-Hernandez M.A."/>
            <person name="Guerrero G."/>
            <person name="Ormeno-Orrillo E."/>
            <person name="Martinez-Romero J.C."/>
            <person name="Negrete-Yankelevich S."/>
            <person name="Martinez-Romero E."/>
        </authorList>
    </citation>
    <scope>NUCLEOTIDE SEQUENCE [LARGE SCALE GENOMIC DNA]</scope>
    <source>
        <strain evidence="2 3">CCGE525</strain>
    </source>
</reference>
<evidence type="ECO:0000256" key="1">
    <source>
        <dbReference type="SAM" id="SignalP"/>
    </source>
</evidence>
<feature type="signal peptide" evidence="1">
    <location>
        <begin position="1"/>
        <end position="23"/>
    </location>
</feature>
<name>A0A387FRR2_9HYPH</name>
<sequence length="158" mass="17640">MKSLLIVILNLIALVIMPAVVQAQQSLVQDPVAFEKEHFTKRCEGQASFGDGFATERDINNDTLTDLVINEGEITCKGEKGPDCTDEGCPYNFYIHVAEGGYILVATAQIYGYDFIQRFGNMVLVMKMHPHYCDRTDGDPCEITVRVRGVKFVTISKK</sequence>
<protein>
    <submittedName>
        <fullName evidence="2">Uncharacterized protein</fullName>
    </submittedName>
</protein>
<keyword evidence="3" id="KW-1185">Reference proteome</keyword>
<organism evidence="2 3">
    <name type="scientific">Rhizobium jaguaris</name>
    <dbReference type="NCBI Taxonomy" id="1312183"/>
    <lineage>
        <taxon>Bacteria</taxon>
        <taxon>Pseudomonadati</taxon>
        <taxon>Pseudomonadota</taxon>
        <taxon>Alphaproteobacteria</taxon>
        <taxon>Hyphomicrobiales</taxon>
        <taxon>Rhizobiaceae</taxon>
        <taxon>Rhizobium/Agrobacterium group</taxon>
        <taxon>Rhizobium</taxon>
    </lineage>
</organism>
<dbReference type="AlphaFoldDB" id="A0A387FRR2"/>
<evidence type="ECO:0000313" key="3">
    <source>
        <dbReference type="Proteomes" id="UP000282195"/>
    </source>
</evidence>
<dbReference type="Proteomes" id="UP000282195">
    <property type="component" value="Chromosome"/>
</dbReference>
<dbReference type="EMBL" id="CP032694">
    <property type="protein sequence ID" value="AYG57476.1"/>
    <property type="molecule type" value="Genomic_DNA"/>
</dbReference>
<accession>A0A387FRR2</accession>